<dbReference type="PANTHER" id="PTHR30069:SF41">
    <property type="entry name" value="HEME_HEMOPEXIN UTILIZATION PROTEIN C"/>
    <property type="match status" value="1"/>
</dbReference>
<keyword evidence="17" id="KW-1185">Reference proteome</keyword>
<sequence length="676" mass="74059">MSFHVVQRLARSAHIPFPPAKLPLALRCASLAVALTPVAGAVQAEESTNLAPVTVWGTEVSSSSVYLGEEDISIKQADHLSDLLRDQPGVEVGGTHSVNQRINIRGLDDTDLDIRIDGASQNNFMYHHMGNLLINADILKAVDIQVGANSIVHGGLGGGVNFETKDAKDLLKPGRDFGGRLSFSHFTNDANQGSLTGYGKLGDSFDFLAYMLVNDRDNPEDGDGVENVGNDGKIKDHLIKLGYDIGEYDRLEFGYGAYRDEGNYTYRPDMGPATNTTIPGSSLPYPTEYNRDTYTLNYDMDRGDLLNMRVSLSHNVLDLRRDESIVSGGIIEGEAINSGVNATAQTLTEAFGLEHLFTYGSDILRQQGISYKDGEQLTKEKALNIALFAEDRVTFDSGLSITPGVRVDRYNLDSVNADKTYTELSGALAVEMPVTDALSVRVSTTQTFKGPELSEIFNNAGGTKTPNPDIRPEDGHNEEFGVNYFKPDVWGAKSIAAGVTLYRTKIHDVIETGDMDENVGTAVIDGYEASFKYSLTDLSLMLTYASMDSEVRRHDGSITPLDREIGDTIGVIVTYYVPSSDLTFDWNAQFVSEEDNVAEGSENKEGYQVHNVSMQWLPKGQLDGVAVTFGIENLFDELYTAHASRTGISNHPRFGELLLNDYEPGRNYKLTLAYSF</sequence>
<comment type="similarity">
    <text evidence="2 10 12">Belongs to the TonB-dependent receptor family.</text>
</comment>
<feature type="domain" description="TonB-dependent receptor-like beta-barrel" evidence="14">
    <location>
        <begin position="245"/>
        <end position="634"/>
    </location>
</feature>
<dbReference type="InterPro" id="IPR012910">
    <property type="entry name" value="Plug_dom"/>
</dbReference>
<dbReference type="EMBL" id="CP000155">
    <property type="protein sequence ID" value="ABC28177.1"/>
    <property type="molecule type" value="Genomic_DNA"/>
</dbReference>
<evidence type="ECO:0000259" key="15">
    <source>
        <dbReference type="Pfam" id="PF07715"/>
    </source>
</evidence>
<comment type="subcellular location">
    <subcellularLocation>
        <location evidence="1 10">Cell outer membrane</location>
        <topology evidence="1 10">Multi-pass membrane protein</topology>
    </subcellularLocation>
</comment>
<evidence type="ECO:0000256" key="13">
    <source>
        <dbReference type="SAM" id="SignalP"/>
    </source>
</evidence>
<dbReference type="RefSeq" id="WP_011395250.1">
    <property type="nucleotide sequence ID" value="NC_007645.1"/>
</dbReference>
<dbReference type="GO" id="GO:0044718">
    <property type="term" value="P:siderophore transmembrane transport"/>
    <property type="evidence" value="ECO:0007669"/>
    <property type="project" value="TreeGrafter"/>
</dbReference>
<dbReference type="InterPro" id="IPR039426">
    <property type="entry name" value="TonB-dep_rcpt-like"/>
</dbReference>
<dbReference type="PROSITE" id="PS52016">
    <property type="entry name" value="TONB_DEPENDENT_REC_3"/>
    <property type="match status" value="1"/>
</dbReference>
<dbReference type="InterPro" id="IPR000531">
    <property type="entry name" value="Beta-barrel_TonB"/>
</dbReference>
<name>Q2SME7_HAHCH</name>
<dbReference type="KEGG" id="hch:HCH_01310"/>
<keyword evidence="5 10" id="KW-0812">Transmembrane</keyword>
<dbReference type="HOGENOM" id="CLU_008287_19_4_6"/>
<dbReference type="GO" id="GO:0009279">
    <property type="term" value="C:cell outer membrane"/>
    <property type="evidence" value="ECO:0007669"/>
    <property type="project" value="UniProtKB-SubCell"/>
</dbReference>
<dbReference type="Pfam" id="PF00593">
    <property type="entry name" value="TonB_dep_Rec_b-barrel"/>
    <property type="match status" value="1"/>
</dbReference>
<dbReference type="GO" id="GO:0015344">
    <property type="term" value="F:siderophore uptake transmembrane transporter activity"/>
    <property type="evidence" value="ECO:0007669"/>
    <property type="project" value="TreeGrafter"/>
</dbReference>
<feature type="chain" id="PRO_5004215656" evidence="13">
    <location>
        <begin position="45"/>
        <end position="676"/>
    </location>
</feature>
<dbReference type="AlphaFoldDB" id="Q2SME7"/>
<keyword evidence="7 12" id="KW-0798">TonB box</keyword>
<evidence type="ECO:0000259" key="14">
    <source>
        <dbReference type="Pfam" id="PF00593"/>
    </source>
</evidence>
<evidence type="ECO:0000256" key="12">
    <source>
        <dbReference type="RuleBase" id="RU003357"/>
    </source>
</evidence>
<evidence type="ECO:0000256" key="10">
    <source>
        <dbReference type="PROSITE-ProRule" id="PRU01360"/>
    </source>
</evidence>
<evidence type="ECO:0000256" key="6">
    <source>
        <dbReference type="ARBA" id="ARBA00022729"/>
    </source>
</evidence>
<feature type="short sequence motif" description="TonB C-terminal box" evidence="11">
    <location>
        <begin position="659"/>
        <end position="676"/>
    </location>
</feature>
<organism evidence="16 17">
    <name type="scientific">Hahella chejuensis (strain KCTC 2396)</name>
    <dbReference type="NCBI Taxonomy" id="349521"/>
    <lineage>
        <taxon>Bacteria</taxon>
        <taxon>Pseudomonadati</taxon>
        <taxon>Pseudomonadota</taxon>
        <taxon>Gammaproteobacteria</taxon>
        <taxon>Oceanospirillales</taxon>
        <taxon>Hahellaceae</taxon>
        <taxon>Hahella</taxon>
    </lineage>
</organism>
<keyword evidence="9 10" id="KW-0998">Cell outer membrane</keyword>
<evidence type="ECO:0000256" key="9">
    <source>
        <dbReference type="ARBA" id="ARBA00023237"/>
    </source>
</evidence>
<keyword evidence="3 10" id="KW-0813">Transport</keyword>
<feature type="domain" description="TonB-dependent receptor plug" evidence="15">
    <location>
        <begin position="61"/>
        <end position="158"/>
    </location>
</feature>
<dbReference type="CDD" id="cd01347">
    <property type="entry name" value="ligand_gated_channel"/>
    <property type="match status" value="1"/>
</dbReference>
<dbReference type="PANTHER" id="PTHR30069">
    <property type="entry name" value="TONB-DEPENDENT OUTER MEMBRANE RECEPTOR"/>
    <property type="match status" value="1"/>
</dbReference>
<gene>
    <name evidence="16" type="ordered locus">HCH_01310</name>
</gene>
<keyword evidence="4 10" id="KW-1134">Transmembrane beta strand</keyword>
<proteinExistence type="inferred from homology"/>
<dbReference type="OrthoDB" id="9760494at2"/>
<evidence type="ECO:0000256" key="2">
    <source>
        <dbReference type="ARBA" id="ARBA00009810"/>
    </source>
</evidence>
<feature type="signal peptide" evidence="13">
    <location>
        <begin position="1"/>
        <end position="44"/>
    </location>
</feature>
<accession>Q2SME7</accession>
<evidence type="ECO:0000256" key="3">
    <source>
        <dbReference type="ARBA" id="ARBA00022448"/>
    </source>
</evidence>
<keyword evidence="8 10" id="KW-0472">Membrane</keyword>
<dbReference type="InterPro" id="IPR010917">
    <property type="entry name" value="TonB_rcpt_CS"/>
</dbReference>
<evidence type="ECO:0000256" key="5">
    <source>
        <dbReference type="ARBA" id="ARBA00022692"/>
    </source>
</evidence>
<dbReference type="STRING" id="349521.HCH_01310"/>
<keyword evidence="6 13" id="KW-0732">Signal</keyword>
<evidence type="ECO:0000313" key="16">
    <source>
        <dbReference type="EMBL" id="ABC28177.1"/>
    </source>
</evidence>
<dbReference type="PROSITE" id="PS01156">
    <property type="entry name" value="TONB_DEPENDENT_REC_2"/>
    <property type="match status" value="1"/>
</dbReference>
<evidence type="ECO:0000313" key="17">
    <source>
        <dbReference type="Proteomes" id="UP000000238"/>
    </source>
</evidence>
<reference evidence="16 17" key="1">
    <citation type="journal article" date="2005" name="Nucleic Acids Res.">
        <title>Genomic blueprint of Hahella chejuensis, a marine microbe producing an algicidal agent.</title>
        <authorList>
            <person name="Jeong H."/>
            <person name="Yim J.H."/>
            <person name="Lee C."/>
            <person name="Choi S.-H."/>
            <person name="Park Y.K."/>
            <person name="Yoon S.H."/>
            <person name="Hur C.-G."/>
            <person name="Kang H.-Y."/>
            <person name="Kim D."/>
            <person name="Lee H.H."/>
            <person name="Park K.H."/>
            <person name="Park S.-H."/>
            <person name="Park H.-S."/>
            <person name="Lee H.K."/>
            <person name="Oh T.K."/>
            <person name="Kim J.F."/>
        </authorList>
    </citation>
    <scope>NUCLEOTIDE SEQUENCE [LARGE SCALE GENOMIC DNA]</scope>
    <source>
        <strain evidence="16 17">KCTC 2396</strain>
    </source>
</reference>
<dbReference type="eggNOG" id="COG4771">
    <property type="taxonomic scope" value="Bacteria"/>
</dbReference>
<dbReference type="SUPFAM" id="SSF56935">
    <property type="entry name" value="Porins"/>
    <property type="match status" value="1"/>
</dbReference>
<evidence type="ECO:0000256" key="7">
    <source>
        <dbReference type="ARBA" id="ARBA00023077"/>
    </source>
</evidence>
<evidence type="ECO:0000256" key="8">
    <source>
        <dbReference type="ARBA" id="ARBA00023136"/>
    </source>
</evidence>
<dbReference type="InterPro" id="IPR037066">
    <property type="entry name" value="Plug_dom_sf"/>
</dbReference>
<dbReference type="InterPro" id="IPR036942">
    <property type="entry name" value="Beta-barrel_TonB_sf"/>
</dbReference>
<evidence type="ECO:0000256" key="1">
    <source>
        <dbReference type="ARBA" id="ARBA00004571"/>
    </source>
</evidence>
<evidence type="ECO:0000256" key="11">
    <source>
        <dbReference type="PROSITE-ProRule" id="PRU10144"/>
    </source>
</evidence>
<dbReference type="Pfam" id="PF07715">
    <property type="entry name" value="Plug"/>
    <property type="match status" value="1"/>
</dbReference>
<dbReference type="Gene3D" id="2.40.170.20">
    <property type="entry name" value="TonB-dependent receptor, beta-barrel domain"/>
    <property type="match status" value="1"/>
</dbReference>
<evidence type="ECO:0000256" key="4">
    <source>
        <dbReference type="ARBA" id="ARBA00022452"/>
    </source>
</evidence>
<dbReference type="Proteomes" id="UP000000238">
    <property type="component" value="Chromosome"/>
</dbReference>
<protein>
    <submittedName>
        <fullName evidence="16">Outer membrane receptor protein, mostly Fe transport</fullName>
    </submittedName>
</protein>
<keyword evidence="16" id="KW-0675">Receptor</keyword>
<dbReference type="Gene3D" id="2.170.130.10">
    <property type="entry name" value="TonB-dependent receptor, plug domain"/>
    <property type="match status" value="1"/>
</dbReference>